<evidence type="ECO:0000313" key="4">
    <source>
        <dbReference type="EMBL" id="KOG91394.1"/>
    </source>
</evidence>
<dbReference type="Gene3D" id="3.40.630.30">
    <property type="match status" value="1"/>
</dbReference>
<dbReference type="InterPro" id="IPR000182">
    <property type="entry name" value="GNAT_dom"/>
</dbReference>
<dbReference type="Proteomes" id="UP000037020">
    <property type="component" value="Unassembled WGS sequence"/>
</dbReference>
<comment type="caution">
    <text evidence="4">The sequence shown here is derived from an EMBL/GenBank/DDBJ whole genome shotgun (WGS) entry which is preliminary data.</text>
</comment>
<keyword evidence="1" id="KW-0808">Transferase</keyword>
<evidence type="ECO:0000313" key="5">
    <source>
        <dbReference type="Proteomes" id="UP000037020"/>
    </source>
</evidence>
<keyword evidence="5" id="KW-1185">Reference proteome</keyword>
<dbReference type="InterPro" id="IPR016181">
    <property type="entry name" value="Acyl_CoA_acyltransferase"/>
</dbReference>
<proteinExistence type="predicted"/>
<dbReference type="PROSITE" id="PS51186">
    <property type="entry name" value="GNAT"/>
    <property type="match status" value="2"/>
</dbReference>
<dbReference type="SUPFAM" id="SSF55729">
    <property type="entry name" value="Acyl-CoA N-acyltransferases (Nat)"/>
    <property type="match status" value="2"/>
</dbReference>
<keyword evidence="2" id="KW-0012">Acyltransferase</keyword>
<organism evidence="4 5">
    <name type="scientific">Streptomyces varsoviensis</name>
    <dbReference type="NCBI Taxonomy" id="67373"/>
    <lineage>
        <taxon>Bacteria</taxon>
        <taxon>Bacillati</taxon>
        <taxon>Actinomycetota</taxon>
        <taxon>Actinomycetes</taxon>
        <taxon>Kitasatosporales</taxon>
        <taxon>Streptomycetaceae</taxon>
        <taxon>Streptomyces</taxon>
    </lineage>
</organism>
<accession>A0ABR5JD96</accession>
<dbReference type="Pfam" id="PF00583">
    <property type="entry name" value="Acetyltransf_1"/>
    <property type="match status" value="1"/>
</dbReference>
<sequence length="288" mass="31129">MTLTVREFAPSDAEAAAAVRRAAVPFLLSTAESIAWEAAHSPAEQRFRILVAEADGRVIGVARAGLYHGSAVPGRAFAQPYVLPEARGRGAGLALVRAAEQYLRGIGANAVYAWVLDDGHAPGFAERRGYRTPLPDLAPDAGVELRAFADFADDPRPLYETDVEAIADEPGEVAFSGITYENWLEETWRVPLLDRDLSTAAVVDGTVASIAIAHSDGRTRYLSAGTGTRRAYRGRGLAKLVKARSLRLARAAGRTEAFTGNDDENAPMLAVNKWFGYEPTAAEWRYVR</sequence>
<evidence type="ECO:0000256" key="2">
    <source>
        <dbReference type="ARBA" id="ARBA00023315"/>
    </source>
</evidence>
<protein>
    <submittedName>
        <fullName evidence="4">Acetyltransferase</fullName>
    </submittedName>
</protein>
<feature type="domain" description="N-acetyltransferase" evidence="3">
    <location>
        <begin position="3"/>
        <end position="150"/>
    </location>
</feature>
<evidence type="ECO:0000256" key="1">
    <source>
        <dbReference type="ARBA" id="ARBA00022679"/>
    </source>
</evidence>
<gene>
    <name evidence="4" type="ORF">ADK38_03435</name>
</gene>
<dbReference type="InterPro" id="IPR050832">
    <property type="entry name" value="Bact_Acetyltransf"/>
</dbReference>
<dbReference type="PANTHER" id="PTHR43877">
    <property type="entry name" value="AMINOALKYLPHOSPHONATE N-ACETYLTRANSFERASE-RELATED-RELATED"/>
    <property type="match status" value="1"/>
</dbReference>
<dbReference type="PANTHER" id="PTHR43877:SF1">
    <property type="entry name" value="ACETYLTRANSFERASE"/>
    <property type="match status" value="1"/>
</dbReference>
<evidence type="ECO:0000259" key="3">
    <source>
        <dbReference type="PROSITE" id="PS51186"/>
    </source>
</evidence>
<dbReference type="CDD" id="cd04301">
    <property type="entry name" value="NAT_SF"/>
    <property type="match status" value="1"/>
</dbReference>
<feature type="non-terminal residue" evidence="4">
    <location>
        <position position="288"/>
    </location>
</feature>
<feature type="domain" description="N-acetyltransferase" evidence="3">
    <location>
        <begin position="153"/>
        <end position="288"/>
    </location>
</feature>
<name>A0ABR5JD96_9ACTN</name>
<reference evidence="4 5" key="1">
    <citation type="submission" date="2015-07" db="EMBL/GenBank/DDBJ databases">
        <authorList>
            <person name="Ju K.-S."/>
            <person name="Doroghazi J.R."/>
            <person name="Metcalf W.W."/>
        </authorList>
    </citation>
    <scope>NUCLEOTIDE SEQUENCE [LARGE SCALE GENOMIC DNA]</scope>
    <source>
        <strain evidence="4 5">NRRL B-3589</strain>
    </source>
</reference>
<dbReference type="EMBL" id="LGUT01000284">
    <property type="protein sequence ID" value="KOG91394.1"/>
    <property type="molecule type" value="Genomic_DNA"/>
</dbReference>